<gene>
    <name evidence="2" type="ORF">PDIGIT_LOCUS10672</name>
</gene>
<dbReference type="AlphaFoldDB" id="A0A9W4ULK6"/>
<proteinExistence type="predicted"/>
<dbReference type="Proteomes" id="UP001152607">
    <property type="component" value="Unassembled WGS sequence"/>
</dbReference>
<name>A0A9W4ULK6_9PLEO</name>
<organism evidence="2 3">
    <name type="scientific">Periconia digitata</name>
    <dbReference type="NCBI Taxonomy" id="1303443"/>
    <lineage>
        <taxon>Eukaryota</taxon>
        <taxon>Fungi</taxon>
        <taxon>Dikarya</taxon>
        <taxon>Ascomycota</taxon>
        <taxon>Pezizomycotina</taxon>
        <taxon>Dothideomycetes</taxon>
        <taxon>Pleosporomycetidae</taxon>
        <taxon>Pleosporales</taxon>
        <taxon>Massarineae</taxon>
        <taxon>Periconiaceae</taxon>
        <taxon>Periconia</taxon>
    </lineage>
</organism>
<dbReference type="EMBL" id="CAOQHR010000007">
    <property type="protein sequence ID" value="CAI6337559.1"/>
    <property type="molecule type" value="Genomic_DNA"/>
</dbReference>
<evidence type="ECO:0000313" key="3">
    <source>
        <dbReference type="Proteomes" id="UP001152607"/>
    </source>
</evidence>
<feature type="region of interest" description="Disordered" evidence="1">
    <location>
        <begin position="69"/>
        <end position="94"/>
    </location>
</feature>
<evidence type="ECO:0000256" key="1">
    <source>
        <dbReference type="SAM" id="MobiDB-lite"/>
    </source>
</evidence>
<keyword evidence="3" id="KW-1185">Reference proteome</keyword>
<accession>A0A9W4ULK6</accession>
<sequence>MCRFLRYLKLRVFRVPPSEHLSLIKGLNFVQNTYKTNRACHQRLVNASYCYKEHEWYSIRFAVQPSPCTPLNPQPRTYRPKPRPMNPQHLNSAI</sequence>
<evidence type="ECO:0000313" key="2">
    <source>
        <dbReference type="EMBL" id="CAI6337559.1"/>
    </source>
</evidence>
<comment type="caution">
    <text evidence="2">The sequence shown here is derived from an EMBL/GenBank/DDBJ whole genome shotgun (WGS) entry which is preliminary data.</text>
</comment>
<protein>
    <submittedName>
        <fullName evidence="2">Uncharacterized protein</fullName>
    </submittedName>
</protein>
<reference evidence="2" key="1">
    <citation type="submission" date="2023-01" db="EMBL/GenBank/DDBJ databases">
        <authorList>
            <person name="Van Ghelder C."/>
            <person name="Rancurel C."/>
        </authorList>
    </citation>
    <scope>NUCLEOTIDE SEQUENCE</scope>
    <source>
        <strain evidence="2">CNCM I-4278</strain>
    </source>
</reference>